<protein>
    <submittedName>
        <fullName evidence="1">DUF4232 domain-containing protein</fullName>
    </submittedName>
</protein>
<proteinExistence type="predicted"/>
<evidence type="ECO:0000313" key="2">
    <source>
        <dbReference type="Proteomes" id="UP001377168"/>
    </source>
</evidence>
<organism evidence="1 2">
    <name type="scientific">Streptomyces achmelvichensis</name>
    <dbReference type="NCBI Taxonomy" id="3134111"/>
    <lineage>
        <taxon>Bacteria</taxon>
        <taxon>Bacillati</taxon>
        <taxon>Actinomycetota</taxon>
        <taxon>Actinomycetes</taxon>
        <taxon>Kitasatosporales</taxon>
        <taxon>Streptomycetaceae</taxon>
        <taxon>Streptomyces</taxon>
    </lineage>
</organism>
<dbReference type="EMBL" id="JBBKAJ010000022">
    <property type="protein sequence ID" value="MEJ8636571.1"/>
    <property type="molecule type" value="Genomic_DNA"/>
</dbReference>
<gene>
    <name evidence="1" type="ORF">WKI67_24730</name>
</gene>
<dbReference type="Proteomes" id="UP001377168">
    <property type="component" value="Unassembled WGS sequence"/>
</dbReference>
<reference evidence="1" key="1">
    <citation type="submission" date="2024-03" db="EMBL/GenBank/DDBJ databases">
        <title>Novel Streptomyces species of biotechnological and ecological value are a feature of Machair soil.</title>
        <authorList>
            <person name="Prole J.R."/>
            <person name="Goodfellow M."/>
            <person name="Allenby N."/>
            <person name="Ward A.C."/>
        </authorList>
    </citation>
    <scope>NUCLEOTIDE SEQUENCE</scope>
    <source>
        <strain evidence="1">MS2.AVA.5</strain>
    </source>
</reference>
<name>A0ACC6PYY8_9ACTN</name>
<sequence length="237" mass="22904">MRNIRTRTSAVAATALLAALSLTACQGDGKAAVGSPSASTTGGQDSAAAPSTPAAGQPAGGGDTASGTGGGTGGTGGTGGKSGGSSAGKGGDTGAAVTTPCGDRVKVTYSKVSRPINHGLLTLTNTGSKACNAYHAPLLRFDEAQAATAINDDSRPQAVVTLLPGESAYASIMLSSADGSGTNGSTAKKLAVSFAPRDGGGSTDAAPAGITLPAGTYIDTTTSVTYWQSSMEDALTW</sequence>
<comment type="caution">
    <text evidence="1">The sequence shown here is derived from an EMBL/GenBank/DDBJ whole genome shotgun (WGS) entry which is preliminary data.</text>
</comment>
<accession>A0ACC6PYY8</accession>
<evidence type="ECO:0000313" key="1">
    <source>
        <dbReference type="EMBL" id="MEJ8636571.1"/>
    </source>
</evidence>
<keyword evidence="2" id="KW-1185">Reference proteome</keyword>